<evidence type="ECO:0000313" key="3">
    <source>
        <dbReference type="Proteomes" id="UP000054691"/>
    </source>
</evidence>
<dbReference type="Proteomes" id="UP000254476">
    <property type="component" value="Unassembled WGS sequence"/>
</dbReference>
<sequence length="129" mass="14520">MTTVINMIYKDDVSQQLARYLEYNGPRSTGVNFEIVRSFVNAGADPLVSRYGDGMNLFEIASYNRWKSESWLKLIDICRAGEVTPNCFTKGLAHYLKYQGPGSKDFDFQVVRTFMNAGAKPLVAAMTMV</sequence>
<dbReference type="EMBL" id="UGOB01000001">
    <property type="protein sequence ID" value="STX45380.1"/>
    <property type="molecule type" value="Genomic_DNA"/>
</dbReference>
<reference evidence="2 4" key="2">
    <citation type="submission" date="2018-06" db="EMBL/GenBank/DDBJ databases">
        <authorList>
            <consortium name="Pathogen Informatics"/>
            <person name="Doyle S."/>
        </authorList>
    </citation>
    <scope>NUCLEOTIDE SEQUENCE [LARGE SCALE GENOMIC DNA]</scope>
    <source>
        <strain evidence="2 4">NCTC12388</strain>
    </source>
</reference>
<protein>
    <submittedName>
        <fullName evidence="2">Uncharacterized protein</fullName>
    </submittedName>
</protein>
<dbReference type="RefSeq" id="WP_058500294.1">
    <property type="nucleotide sequence ID" value="NZ_CAAAHW010000005.1"/>
</dbReference>
<keyword evidence="3" id="KW-1185">Reference proteome</keyword>
<evidence type="ECO:0000313" key="2">
    <source>
        <dbReference type="EMBL" id="STX45380.1"/>
    </source>
</evidence>
<dbReference type="Proteomes" id="UP000054691">
    <property type="component" value="Unassembled WGS sequence"/>
</dbReference>
<accession>A0A378JKZ0</accession>
<dbReference type="EMBL" id="LNYE01000029">
    <property type="protein sequence ID" value="KTD06558.1"/>
    <property type="molecule type" value="Genomic_DNA"/>
</dbReference>
<gene>
    <name evidence="1" type="ORF">Lgra_3335</name>
    <name evidence="2" type="ORF">NCTC12388_02109</name>
</gene>
<name>A0A378JKZ0_9GAMM</name>
<evidence type="ECO:0000313" key="4">
    <source>
        <dbReference type="Proteomes" id="UP000254476"/>
    </source>
</evidence>
<organism evidence="2 4">
    <name type="scientific">Legionella gratiana</name>
    <dbReference type="NCBI Taxonomy" id="45066"/>
    <lineage>
        <taxon>Bacteria</taxon>
        <taxon>Pseudomonadati</taxon>
        <taxon>Pseudomonadota</taxon>
        <taxon>Gammaproteobacteria</taxon>
        <taxon>Legionellales</taxon>
        <taxon>Legionellaceae</taxon>
        <taxon>Legionella</taxon>
    </lineage>
</organism>
<evidence type="ECO:0000313" key="1">
    <source>
        <dbReference type="EMBL" id="KTD06558.1"/>
    </source>
</evidence>
<proteinExistence type="predicted"/>
<reference evidence="1 3" key="1">
    <citation type="submission" date="2015-11" db="EMBL/GenBank/DDBJ databases">
        <title>Genomic analysis of 38 Legionella species identifies large and diverse effector repertoires.</title>
        <authorList>
            <person name="Burstein D."/>
            <person name="Amaro F."/>
            <person name="Zusman T."/>
            <person name="Lifshitz Z."/>
            <person name="Cohen O."/>
            <person name="Gilbert J.A."/>
            <person name="Pupko T."/>
            <person name="Shuman H.A."/>
            <person name="Segal G."/>
        </authorList>
    </citation>
    <scope>NUCLEOTIDE SEQUENCE [LARGE SCALE GENOMIC DNA]</scope>
    <source>
        <strain evidence="1 3">Lyon 8420412</strain>
    </source>
</reference>
<dbReference type="AlphaFoldDB" id="A0A378JKZ0"/>